<evidence type="ECO:0000313" key="3">
    <source>
        <dbReference type="Proteomes" id="UP001627284"/>
    </source>
</evidence>
<dbReference type="Proteomes" id="UP001627284">
    <property type="component" value="Unassembled WGS sequence"/>
</dbReference>
<protein>
    <recommendedName>
        <fullName evidence="4">Organ-specific protein S2</fullName>
    </recommendedName>
</protein>
<feature type="compositionally biased region" description="Basic and acidic residues" evidence="1">
    <location>
        <begin position="105"/>
        <end position="120"/>
    </location>
</feature>
<evidence type="ECO:0000313" key="2">
    <source>
        <dbReference type="EMBL" id="KAL3356053.1"/>
    </source>
</evidence>
<feature type="compositionally biased region" description="Basic and acidic residues" evidence="1">
    <location>
        <begin position="84"/>
        <end position="98"/>
    </location>
</feature>
<feature type="non-terminal residue" evidence="2">
    <location>
        <position position="1"/>
    </location>
</feature>
<dbReference type="EMBL" id="JBJKTR010000010">
    <property type="protein sequence ID" value="KAL3356053.1"/>
    <property type="molecule type" value="Genomic_DNA"/>
</dbReference>
<dbReference type="AlphaFoldDB" id="A0ABD2TI39"/>
<dbReference type="PANTHER" id="PTHR33731">
    <property type="entry name" value="PROTEIN, PUTATIVE-RELATED"/>
    <property type="match status" value="1"/>
</dbReference>
<feature type="region of interest" description="Disordered" evidence="1">
    <location>
        <begin position="79"/>
        <end position="131"/>
    </location>
</feature>
<evidence type="ECO:0000256" key="1">
    <source>
        <dbReference type="SAM" id="MobiDB-lite"/>
    </source>
</evidence>
<evidence type="ECO:0008006" key="4">
    <source>
        <dbReference type="Google" id="ProtNLM"/>
    </source>
</evidence>
<dbReference type="InterPro" id="IPR024489">
    <property type="entry name" value="Organ_specific_prot"/>
</dbReference>
<accession>A0ABD2TI39</accession>
<name>A0ABD2TI39_9SOLN</name>
<proteinExistence type="predicted"/>
<reference evidence="2 3" key="1">
    <citation type="submission" date="2024-05" db="EMBL/GenBank/DDBJ databases">
        <title>De novo assembly of an allotetraploid wild potato.</title>
        <authorList>
            <person name="Hosaka A.J."/>
        </authorList>
    </citation>
    <scope>NUCLEOTIDE SEQUENCE [LARGE SCALE GENOMIC DNA]</scope>
    <source>
        <tissue evidence="2">Young leaves</tissue>
    </source>
</reference>
<keyword evidence="3" id="KW-1185">Reference proteome</keyword>
<gene>
    <name evidence="2" type="ORF">AABB24_016959</name>
</gene>
<sequence>IKVIKQTSITTTFKVMKSHIALILVFSLALYTDARKDPGEYWRDVMKDEPMPKAIQHLMPQPHKEKIDCHKLSFEPIPNVSSYHNDEVGLKQEKDFEPRQNVSSYHDDDNVDLKQEKNFEPRPNVSSYHDDDVDFKQEIFFEPRPNISVYHN</sequence>
<dbReference type="PANTHER" id="PTHR33731:SF2">
    <property type="entry name" value="ORGAN-SPECIFIC PROTEIN S2-LIKE"/>
    <property type="match status" value="1"/>
</dbReference>
<organism evidence="2 3">
    <name type="scientific">Solanum stoloniferum</name>
    <dbReference type="NCBI Taxonomy" id="62892"/>
    <lineage>
        <taxon>Eukaryota</taxon>
        <taxon>Viridiplantae</taxon>
        <taxon>Streptophyta</taxon>
        <taxon>Embryophyta</taxon>
        <taxon>Tracheophyta</taxon>
        <taxon>Spermatophyta</taxon>
        <taxon>Magnoliopsida</taxon>
        <taxon>eudicotyledons</taxon>
        <taxon>Gunneridae</taxon>
        <taxon>Pentapetalae</taxon>
        <taxon>asterids</taxon>
        <taxon>lamiids</taxon>
        <taxon>Solanales</taxon>
        <taxon>Solanaceae</taxon>
        <taxon>Solanoideae</taxon>
        <taxon>Solaneae</taxon>
        <taxon>Solanum</taxon>
    </lineage>
</organism>
<dbReference type="Pfam" id="PF10950">
    <property type="entry name" value="Organ_specific"/>
    <property type="match status" value="1"/>
</dbReference>
<comment type="caution">
    <text evidence="2">The sequence shown here is derived from an EMBL/GenBank/DDBJ whole genome shotgun (WGS) entry which is preliminary data.</text>
</comment>